<evidence type="ECO:0000313" key="2">
    <source>
        <dbReference type="Proteomes" id="UP000076532"/>
    </source>
</evidence>
<dbReference type="OrthoDB" id="3233403at2759"/>
<protein>
    <recommendedName>
        <fullName evidence="3">DDE Tnp4 domain-containing protein</fullName>
    </recommendedName>
</protein>
<evidence type="ECO:0000313" key="1">
    <source>
        <dbReference type="EMBL" id="KZP26714.1"/>
    </source>
</evidence>
<reference evidence="1 2" key="1">
    <citation type="journal article" date="2016" name="Mol. Biol. Evol.">
        <title>Comparative Genomics of Early-Diverging Mushroom-Forming Fungi Provides Insights into the Origins of Lignocellulose Decay Capabilities.</title>
        <authorList>
            <person name="Nagy L.G."/>
            <person name="Riley R."/>
            <person name="Tritt A."/>
            <person name="Adam C."/>
            <person name="Daum C."/>
            <person name="Floudas D."/>
            <person name="Sun H."/>
            <person name="Yadav J.S."/>
            <person name="Pangilinan J."/>
            <person name="Larsson K.H."/>
            <person name="Matsuura K."/>
            <person name="Barry K."/>
            <person name="Labutti K."/>
            <person name="Kuo R."/>
            <person name="Ohm R.A."/>
            <person name="Bhattacharya S.S."/>
            <person name="Shirouzu T."/>
            <person name="Yoshinaga Y."/>
            <person name="Martin F.M."/>
            <person name="Grigoriev I.V."/>
            <person name="Hibbett D.S."/>
        </authorList>
    </citation>
    <scope>NUCLEOTIDE SEQUENCE [LARGE SCALE GENOMIC DNA]</scope>
    <source>
        <strain evidence="1 2">CBS 109695</strain>
    </source>
</reference>
<keyword evidence="2" id="KW-1185">Reference proteome</keyword>
<dbReference type="STRING" id="436010.A0A166Q3H0"/>
<dbReference type="EMBL" id="KV417513">
    <property type="protein sequence ID" value="KZP26714.1"/>
    <property type="molecule type" value="Genomic_DNA"/>
</dbReference>
<name>A0A166Q3H0_9AGAM</name>
<sequence>MAGQHLRRRVHYSDVKYLRTLTIYLLATAEDEDDKFVGVVIAQLAYKEQQKPKRNGKYGPRGCYNNAKSTDFLTCCLIHSQRGSLKTSADTSGVKVYRVNHETFWHLHSLIKSDPIFASTRQRPQRPVQYQLAAFMCHAGGAVSGVKLASAICIAEGTVYDYAKRVCQAFHNIWSDYLAWPGVDRRAWLSKQMGAEGFQDALALEMAHISEWLTNLWSTPGHTGLVKKIMR</sequence>
<accession>A0A166Q3H0</accession>
<proteinExistence type="predicted"/>
<dbReference type="Proteomes" id="UP000076532">
    <property type="component" value="Unassembled WGS sequence"/>
</dbReference>
<dbReference type="AlphaFoldDB" id="A0A166Q3H0"/>
<organism evidence="1 2">
    <name type="scientific">Athelia psychrophila</name>
    <dbReference type="NCBI Taxonomy" id="1759441"/>
    <lineage>
        <taxon>Eukaryota</taxon>
        <taxon>Fungi</taxon>
        <taxon>Dikarya</taxon>
        <taxon>Basidiomycota</taxon>
        <taxon>Agaricomycotina</taxon>
        <taxon>Agaricomycetes</taxon>
        <taxon>Agaricomycetidae</taxon>
        <taxon>Atheliales</taxon>
        <taxon>Atheliaceae</taxon>
        <taxon>Athelia</taxon>
    </lineage>
</organism>
<evidence type="ECO:0008006" key="3">
    <source>
        <dbReference type="Google" id="ProtNLM"/>
    </source>
</evidence>
<gene>
    <name evidence="1" type="ORF">FIBSPDRAFT_887199</name>
</gene>